<proteinExistence type="predicted"/>
<reference evidence="2" key="2">
    <citation type="submission" date="2023-06" db="EMBL/GenBank/DDBJ databases">
        <authorList>
            <person name="Swenson N.G."/>
            <person name="Wegrzyn J.L."/>
            <person name="Mcevoy S.L."/>
        </authorList>
    </citation>
    <scope>NUCLEOTIDE SEQUENCE</scope>
    <source>
        <strain evidence="2">NS2018</strain>
        <tissue evidence="2">Leaf</tissue>
    </source>
</reference>
<dbReference type="PANTHER" id="PTHR34427:SF5">
    <property type="entry name" value="DUF4283 DOMAIN-CONTAINING PROTEIN"/>
    <property type="match status" value="1"/>
</dbReference>
<dbReference type="Proteomes" id="UP001168877">
    <property type="component" value="Unassembled WGS sequence"/>
</dbReference>
<gene>
    <name evidence="2" type="ORF">LWI29_016582</name>
</gene>
<organism evidence="2 3">
    <name type="scientific">Acer saccharum</name>
    <name type="common">Sugar maple</name>
    <dbReference type="NCBI Taxonomy" id="4024"/>
    <lineage>
        <taxon>Eukaryota</taxon>
        <taxon>Viridiplantae</taxon>
        <taxon>Streptophyta</taxon>
        <taxon>Embryophyta</taxon>
        <taxon>Tracheophyta</taxon>
        <taxon>Spermatophyta</taxon>
        <taxon>Magnoliopsida</taxon>
        <taxon>eudicotyledons</taxon>
        <taxon>Gunneridae</taxon>
        <taxon>Pentapetalae</taxon>
        <taxon>rosids</taxon>
        <taxon>malvids</taxon>
        <taxon>Sapindales</taxon>
        <taxon>Sapindaceae</taxon>
        <taxon>Hippocastanoideae</taxon>
        <taxon>Acereae</taxon>
        <taxon>Acer</taxon>
    </lineage>
</organism>
<comment type="caution">
    <text evidence="2">The sequence shown here is derived from an EMBL/GenBank/DDBJ whole genome shotgun (WGS) entry which is preliminary data.</text>
</comment>
<evidence type="ECO:0000313" key="2">
    <source>
        <dbReference type="EMBL" id="KAK0589635.1"/>
    </source>
</evidence>
<protein>
    <recommendedName>
        <fullName evidence="4">DUF4283 domain-containing protein</fullName>
    </recommendedName>
</protein>
<dbReference type="PANTHER" id="PTHR34427">
    <property type="entry name" value="DUF4283 DOMAIN PROTEIN"/>
    <property type="match status" value="1"/>
</dbReference>
<accession>A0AA39SHF8</accession>
<evidence type="ECO:0000313" key="3">
    <source>
        <dbReference type="Proteomes" id="UP001168877"/>
    </source>
</evidence>
<evidence type="ECO:0000256" key="1">
    <source>
        <dbReference type="SAM" id="MobiDB-lite"/>
    </source>
</evidence>
<dbReference type="AlphaFoldDB" id="A0AA39SHF8"/>
<feature type="region of interest" description="Disordered" evidence="1">
    <location>
        <begin position="353"/>
        <end position="372"/>
    </location>
</feature>
<keyword evidence="3" id="KW-1185">Reference proteome</keyword>
<sequence>MHVYGWPITAKVASYDWNKRRNTSRYQHDDGFKSKLRVDRREKNSILEDPVRSQYSLGGPSYAEAVQESAIGVLRDLSSVELVNQKLEDRGFVFTSSFLGGKNILWTFDTPFDRDGFVNNKFFWKEFFVSMKAWDGQAQVSHSIKMSWVEVYGVPLSCWSKDVFKKLGDLVGEFLWIDEVTESRQRMDIGRMIVQAPMGKSLSREVTVKLGNRAFPVKMIEQKEPVTFGWLSSQLKLKSTGLNFKCSSRKVVDDQDWAMAREKTISVERCRHDRSRVGVVEDVAVNTCEKKDKRTVRDLVMRRHKQQGEAMGESAVEVEKGKRCWILRKRSIVRAPHCNGSVRIMDQWQPNMKKRWEESDSSSYSSGPVVGP</sequence>
<reference evidence="2" key="1">
    <citation type="journal article" date="2022" name="Plant J.">
        <title>Strategies of tolerance reflected in two North American maple genomes.</title>
        <authorList>
            <person name="McEvoy S.L."/>
            <person name="Sezen U.U."/>
            <person name="Trouern-Trend A."/>
            <person name="McMahon S.M."/>
            <person name="Schaberg P.G."/>
            <person name="Yang J."/>
            <person name="Wegrzyn J.L."/>
            <person name="Swenson N.G."/>
        </authorList>
    </citation>
    <scope>NUCLEOTIDE SEQUENCE</scope>
    <source>
        <strain evidence="2">NS2018</strain>
    </source>
</reference>
<evidence type="ECO:0008006" key="4">
    <source>
        <dbReference type="Google" id="ProtNLM"/>
    </source>
</evidence>
<name>A0AA39SHF8_ACESA</name>
<dbReference type="EMBL" id="JAUESC010000381">
    <property type="protein sequence ID" value="KAK0589635.1"/>
    <property type="molecule type" value="Genomic_DNA"/>
</dbReference>